<protein>
    <submittedName>
        <fullName evidence="2">Uncharacterized protein</fullName>
    </submittedName>
</protein>
<dbReference type="AlphaFoldDB" id="A0A4S3LYM2"/>
<gene>
    <name evidence="2" type="ORF">E7Z59_13065</name>
</gene>
<accession>A0A4S3LYM2</accession>
<dbReference type="Proteomes" id="UP000305939">
    <property type="component" value="Unassembled WGS sequence"/>
</dbReference>
<keyword evidence="3" id="KW-1185">Reference proteome</keyword>
<keyword evidence="1" id="KW-1133">Transmembrane helix</keyword>
<evidence type="ECO:0000313" key="2">
    <source>
        <dbReference type="EMBL" id="THD66708.1"/>
    </source>
</evidence>
<organism evidence="2 3">
    <name type="scientific">Robertkochia marina</name>
    <dbReference type="NCBI Taxonomy" id="1227945"/>
    <lineage>
        <taxon>Bacteria</taxon>
        <taxon>Pseudomonadati</taxon>
        <taxon>Bacteroidota</taxon>
        <taxon>Flavobacteriia</taxon>
        <taxon>Flavobacteriales</taxon>
        <taxon>Flavobacteriaceae</taxon>
        <taxon>Robertkochia</taxon>
    </lineage>
</organism>
<feature type="transmembrane region" description="Helical" evidence="1">
    <location>
        <begin position="15"/>
        <end position="36"/>
    </location>
</feature>
<sequence length="201" mass="23156">MNQQNIDMKGKLKNLYSRLLISILLVALLVMLTNWLNQIYFSNHNINTHQNCVNIQSLQNIYNQHSSKWSEVDTVHGRHNLTISKELERLFQELDSIRFFSSISLQSRDTEYLYPGFLKSERSVSSLYELIEDLNQSKYSIKQILGQMDSLLVTNPDKNISAPKIKDKSKDLGKLLLNAELVFIIIIGIIIQLALLSNCNE</sequence>
<comment type="caution">
    <text evidence="2">The sequence shown here is derived from an EMBL/GenBank/DDBJ whole genome shotgun (WGS) entry which is preliminary data.</text>
</comment>
<dbReference type="RefSeq" id="WP_136336778.1">
    <property type="nucleotide sequence ID" value="NZ_SSMC01000003.1"/>
</dbReference>
<keyword evidence="1" id="KW-0472">Membrane</keyword>
<evidence type="ECO:0000256" key="1">
    <source>
        <dbReference type="SAM" id="Phobius"/>
    </source>
</evidence>
<dbReference type="EMBL" id="SSMC01000003">
    <property type="protein sequence ID" value="THD66708.1"/>
    <property type="molecule type" value="Genomic_DNA"/>
</dbReference>
<name>A0A4S3LYM2_9FLAO</name>
<feature type="transmembrane region" description="Helical" evidence="1">
    <location>
        <begin position="175"/>
        <end position="195"/>
    </location>
</feature>
<keyword evidence="1" id="KW-0812">Transmembrane</keyword>
<reference evidence="2 3" key="1">
    <citation type="submission" date="2019-04" db="EMBL/GenBank/DDBJ databases">
        <title>Draft genome sequence of Robertkochia marina CC-AMO-30D.</title>
        <authorList>
            <person name="Hameed A."/>
            <person name="Lin S.-Y."/>
            <person name="Shahina M."/>
            <person name="Lai W.-A."/>
            <person name="Young C.-C."/>
        </authorList>
    </citation>
    <scope>NUCLEOTIDE SEQUENCE [LARGE SCALE GENOMIC DNA]</scope>
    <source>
        <strain evidence="2 3">CC-AMO-30D</strain>
    </source>
</reference>
<evidence type="ECO:0000313" key="3">
    <source>
        <dbReference type="Proteomes" id="UP000305939"/>
    </source>
</evidence>
<proteinExistence type="predicted"/>